<keyword evidence="3" id="KW-1003">Cell membrane</keyword>
<evidence type="ECO:0000256" key="4">
    <source>
        <dbReference type="ARBA" id="ARBA00022692"/>
    </source>
</evidence>
<sequence length="510" mass="54382">MASRRDELNAYTFAKRRLVASFLQPSPSGTEEGAPRALRAVAPGVITGVVVMAIFGAWGMFKPQAPKGWQDPGAHVIVADKSTTRYVVLNTDGHKQLHPVLNYSSAKLLLSKADGGDDILNVDEGTLDSGKVPHGATLGIPYAPDRLPTPGEAAQQKRWAVCEQQSEGGRAVQKQSFVFAGADAKKIDDEQRLRGGDVLYVQAAGQSYMVDATGRKYKLPDNNALIGTLMGRGSKPQRVSADWLDTLKEGSEIRYPSVGPGVNTPTQAPGFHGAEQAGRVGMVLRTGESKRQQYYVVLKDRIAPVTDFTAQLLLNDRTLSVLGQGGRPLDVNGGDITAVGRPFDEGSTFRWPKAQVAPVNAVKPGTGDRDTVCTVLRHVAKSGRTTLSTWAGADYPQRIASGTTSAYVTPGSGLLFRQFQGSDTGTGQVFLVTDTGLRYAVQGNGDSDAAGSPGDKDKKKSEQSQDEERVAQKLLGYGDITPVPVPVTWAELLPTGPRLDTKSAQQPQGS</sequence>
<dbReference type="InterPro" id="IPR007795">
    <property type="entry name" value="T7SS_EccB"/>
</dbReference>
<organism evidence="12 13">
    <name type="scientific">Streptomyces olivaceiscleroticus</name>
    <dbReference type="NCBI Taxonomy" id="68245"/>
    <lineage>
        <taxon>Bacteria</taxon>
        <taxon>Bacillati</taxon>
        <taxon>Actinomycetota</taxon>
        <taxon>Actinomycetes</taxon>
        <taxon>Kitasatosporales</taxon>
        <taxon>Streptomycetaceae</taxon>
        <taxon>Streptomyces</taxon>
    </lineage>
</organism>
<evidence type="ECO:0000256" key="11">
    <source>
        <dbReference type="SAM" id="Phobius"/>
    </source>
</evidence>
<keyword evidence="8 11" id="KW-1133">Transmembrane helix</keyword>
<dbReference type="RefSeq" id="WP_346094999.1">
    <property type="nucleotide sequence ID" value="NZ_BAAABY010000018.1"/>
</dbReference>
<dbReference type="Gene3D" id="2.40.50.910">
    <property type="entry name" value="Type VII secretion system EccB, repeat 3 domain"/>
    <property type="match status" value="1"/>
</dbReference>
<keyword evidence="4 11" id="KW-0812">Transmembrane</keyword>
<dbReference type="Gene3D" id="3.30.2390.20">
    <property type="entry name" value="Type VII secretion system EccB, repeat 1 domain"/>
    <property type="match status" value="1"/>
</dbReference>
<accession>A0ABP3JR59</accession>
<gene>
    <name evidence="12" type="primary">eccB</name>
    <name evidence="12" type="ORF">GCM10010361_24520</name>
</gene>
<keyword evidence="6" id="KW-0378">Hydrolase</keyword>
<feature type="region of interest" description="Disordered" evidence="10">
    <location>
        <begin position="442"/>
        <end position="468"/>
    </location>
</feature>
<comment type="caution">
    <text evidence="12">The sequence shown here is derived from an EMBL/GenBank/DDBJ whole genome shotgun (WGS) entry which is preliminary data.</text>
</comment>
<evidence type="ECO:0000256" key="7">
    <source>
        <dbReference type="ARBA" id="ARBA00022840"/>
    </source>
</evidence>
<comment type="subcellular location">
    <subcellularLocation>
        <location evidence="1">Cell membrane</location>
        <topology evidence="1">Single-pass membrane protein</topology>
    </subcellularLocation>
</comment>
<evidence type="ECO:0000256" key="1">
    <source>
        <dbReference type="ARBA" id="ARBA00004162"/>
    </source>
</evidence>
<keyword evidence="13" id="KW-1185">Reference proteome</keyword>
<dbReference type="PANTHER" id="PTHR40765">
    <property type="entry name" value="ESX-2 SECRETION SYSTEM ATPASE ECCB2"/>
    <property type="match status" value="1"/>
</dbReference>
<feature type="compositionally biased region" description="Basic and acidic residues" evidence="10">
    <location>
        <begin position="454"/>
        <end position="468"/>
    </location>
</feature>
<dbReference type="InterPro" id="IPR044857">
    <property type="entry name" value="T7SS_EccB_R1"/>
</dbReference>
<protein>
    <submittedName>
        <fullName evidence="12">Type VII secretion protein EccB</fullName>
    </submittedName>
</protein>
<evidence type="ECO:0000313" key="13">
    <source>
        <dbReference type="Proteomes" id="UP001500909"/>
    </source>
</evidence>
<feature type="transmembrane region" description="Helical" evidence="11">
    <location>
        <begin position="40"/>
        <end position="61"/>
    </location>
</feature>
<evidence type="ECO:0000256" key="10">
    <source>
        <dbReference type="SAM" id="MobiDB-lite"/>
    </source>
</evidence>
<dbReference type="NCBIfam" id="TIGR03919">
    <property type="entry name" value="T7SS_EccB"/>
    <property type="match status" value="1"/>
</dbReference>
<evidence type="ECO:0000256" key="2">
    <source>
        <dbReference type="ARBA" id="ARBA00008149"/>
    </source>
</evidence>
<dbReference type="InterPro" id="IPR042485">
    <property type="entry name" value="T7SS_EccB_R3"/>
</dbReference>
<keyword evidence="9 11" id="KW-0472">Membrane</keyword>
<proteinExistence type="inferred from homology"/>
<comment type="similarity">
    <text evidence="2">Belongs to the EccB family.</text>
</comment>
<reference evidence="13" key="1">
    <citation type="journal article" date="2019" name="Int. J. Syst. Evol. Microbiol.">
        <title>The Global Catalogue of Microorganisms (GCM) 10K type strain sequencing project: providing services to taxonomists for standard genome sequencing and annotation.</title>
        <authorList>
            <consortium name="The Broad Institute Genomics Platform"/>
            <consortium name="The Broad Institute Genome Sequencing Center for Infectious Disease"/>
            <person name="Wu L."/>
            <person name="Ma J."/>
        </authorList>
    </citation>
    <scope>NUCLEOTIDE SEQUENCE [LARGE SCALE GENOMIC DNA]</scope>
    <source>
        <strain evidence="13">JCM 4805</strain>
    </source>
</reference>
<keyword evidence="5" id="KW-0547">Nucleotide-binding</keyword>
<keyword evidence="7" id="KW-0067">ATP-binding</keyword>
<name>A0ABP3JR59_9ACTN</name>
<dbReference type="PANTHER" id="PTHR40765:SF2">
    <property type="entry name" value="ESX-2 SECRETION SYSTEM ATPASE ECCB2"/>
    <property type="match status" value="1"/>
</dbReference>
<dbReference type="Pfam" id="PF05108">
    <property type="entry name" value="T7SS_ESX1_EccB"/>
    <property type="match status" value="1"/>
</dbReference>
<evidence type="ECO:0000256" key="8">
    <source>
        <dbReference type="ARBA" id="ARBA00022989"/>
    </source>
</evidence>
<evidence type="ECO:0000256" key="5">
    <source>
        <dbReference type="ARBA" id="ARBA00022741"/>
    </source>
</evidence>
<evidence type="ECO:0000313" key="12">
    <source>
        <dbReference type="EMBL" id="GAA0459660.1"/>
    </source>
</evidence>
<evidence type="ECO:0000256" key="3">
    <source>
        <dbReference type="ARBA" id="ARBA00022475"/>
    </source>
</evidence>
<dbReference type="Proteomes" id="UP001500909">
    <property type="component" value="Unassembled WGS sequence"/>
</dbReference>
<evidence type="ECO:0000256" key="6">
    <source>
        <dbReference type="ARBA" id="ARBA00022801"/>
    </source>
</evidence>
<evidence type="ECO:0000256" key="9">
    <source>
        <dbReference type="ARBA" id="ARBA00023136"/>
    </source>
</evidence>
<dbReference type="EMBL" id="BAAABY010000018">
    <property type="protein sequence ID" value="GAA0459660.1"/>
    <property type="molecule type" value="Genomic_DNA"/>
</dbReference>